<sequence length="276" mass="28196">MPAPAPAPTPAPTPAPDPLVARLRAAGCVFAEDEAALLRGTGAEPEALEGLVARRVAGEPLEVLLGWAEVDGVRVRTAAGVFVPRRRSLLLARAAAAHLAGRDTPTVLLDLCCGTGALARLVLALLERGGHPAPAQVHAADLDPLATACAAANLPGAQVHTGDLLDALPETLRGHVDALVVNAPYVPTDALADLPPEAREHEPRHALDGGADGLDLHRRVAAHAAEWLAPEGLLVLECAPGQQATAVRALEQGGLTATLLTDEELGATGVAGVLPR</sequence>
<comment type="caution">
    <text evidence="1">The sequence shown here is derived from an EMBL/GenBank/DDBJ whole genome shotgun (WGS) entry which is preliminary data.</text>
</comment>
<evidence type="ECO:0000313" key="2">
    <source>
        <dbReference type="Proteomes" id="UP001139485"/>
    </source>
</evidence>
<evidence type="ECO:0000313" key="1">
    <source>
        <dbReference type="EMBL" id="MCM0621502.1"/>
    </source>
</evidence>
<dbReference type="InterPro" id="IPR022446">
    <property type="entry name" value="MeTrfrase_put"/>
</dbReference>
<dbReference type="NCBIfam" id="TIGR03704">
    <property type="entry name" value="PrmC_rel_meth"/>
    <property type="match status" value="1"/>
</dbReference>
<reference evidence="1" key="1">
    <citation type="submission" date="2022-05" db="EMBL/GenBank/DDBJ databases">
        <authorList>
            <person name="Tuo L."/>
        </authorList>
    </citation>
    <scope>NUCLEOTIDE SEQUENCE</scope>
    <source>
        <strain evidence="1">BSK12Z-4</strain>
    </source>
</reference>
<organism evidence="1 2">
    <name type="scientific">Nocardioides bruguierae</name>
    <dbReference type="NCBI Taxonomy" id="2945102"/>
    <lineage>
        <taxon>Bacteria</taxon>
        <taxon>Bacillati</taxon>
        <taxon>Actinomycetota</taxon>
        <taxon>Actinomycetes</taxon>
        <taxon>Propionibacteriales</taxon>
        <taxon>Nocardioidaceae</taxon>
        <taxon>Nocardioides</taxon>
    </lineage>
</organism>
<dbReference type="Gene3D" id="3.40.50.150">
    <property type="entry name" value="Vaccinia Virus protein VP39"/>
    <property type="match status" value="1"/>
</dbReference>
<name>A0A9X2IFN4_9ACTN</name>
<gene>
    <name evidence="1" type="ORF">M8330_14505</name>
</gene>
<dbReference type="InterPro" id="IPR050320">
    <property type="entry name" value="N5-glutamine_MTase"/>
</dbReference>
<dbReference type="SUPFAM" id="SSF53335">
    <property type="entry name" value="S-adenosyl-L-methionine-dependent methyltransferases"/>
    <property type="match status" value="1"/>
</dbReference>
<evidence type="ECO:0008006" key="3">
    <source>
        <dbReference type="Google" id="ProtNLM"/>
    </source>
</evidence>
<keyword evidence="2" id="KW-1185">Reference proteome</keyword>
<accession>A0A9X2IFN4</accession>
<dbReference type="EMBL" id="JAMOIL010000018">
    <property type="protein sequence ID" value="MCM0621502.1"/>
    <property type="molecule type" value="Genomic_DNA"/>
</dbReference>
<proteinExistence type="predicted"/>
<protein>
    <recommendedName>
        <fullName evidence="3">Release factor glutamine methyltransferase</fullName>
    </recommendedName>
</protein>
<dbReference type="PANTHER" id="PTHR18895">
    <property type="entry name" value="HEMK METHYLTRANSFERASE"/>
    <property type="match status" value="1"/>
</dbReference>
<dbReference type="AlphaFoldDB" id="A0A9X2IFN4"/>
<dbReference type="Proteomes" id="UP001139485">
    <property type="component" value="Unassembled WGS sequence"/>
</dbReference>
<dbReference type="InterPro" id="IPR029063">
    <property type="entry name" value="SAM-dependent_MTases_sf"/>
</dbReference>
<dbReference type="PANTHER" id="PTHR18895:SF74">
    <property type="entry name" value="MTRF1L RELEASE FACTOR GLUTAMINE METHYLTRANSFERASE"/>
    <property type="match status" value="1"/>
</dbReference>
<dbReference type="RefSeq" id="WP_250827922.1">
    <property type="nucleotide sequence ID" value="NZ_JAMOIL010000018.1"/>
</dbReference>